<evidence type="ECO:0000256" key="2">
    <source>
        <dbReference type="ARBA" id="ARBA00024195"/>
    </source>
</evidence>
<keyword evidence="1" id="KW-1015">Disulfide bond</keyword>
<sequence length="688" mass="78423">MERETLKRRKRKRGAKGRGATNDGIKVVGQRRRQQKTMNVEAARNDLGELNMFCFIEEVDNFDDQLMNATANVGCKYLVLKKVAKLYRHGFGKNRADSPFAVLLNENVQRLAAENGTKLLLGLERDPASVHNLPSVFHNERGTHFLQETIAALRRMQSVNKFSDNKGPLFSGIFFDETFTACAKWCYKNYGLYDWIHEVWRLLQHTFPIFAISIETNFSPTVIGHSQRFLDFLRLFDVFYLNLRQFHFSAYLRTKSEAKLHLDPLFVSEGVDPMNSIVYQTDKLAGYGILHKTILGLSIGVQYPLFNGSFPPMQPILLTSHQICQALRTQTVFYDRDALSIYMLNETSLIPFNMPFHSSLLSKVELIMDSGFLGIGVEDLRLDYDSQNECAEVTAARSALPIHEFISIFGSNEMRLQKQEQKKMFLASFRSSFRSVQHADAHIDQKYSIDNIERVTISLLNTEAYYKKDQANASLPEMAEHVKNTETTPIEMQSSRFTRSDDLSCADLCGQADKDLIVSDTMRTFGGYFVPDNAYPWIVFIRIRKDIKCTKSGYLDTHCTGVLISYQHVLTDAHCLYMETATLNACKRISMRKQTHKYTRVATSNIRVHYGSSNLNDAQIIGVLKAHVPESFNMSDEYHLRVFDYAVLKLKHVLSRSADKVVPICMLQTAHDERMGEQALVAGFGGPL</sequence>
<feature type="domain" description="Peptidase S1" evidence="4">
    <location>
        <begin position="524"/>
        <end position="688"/>
    </location>
</feature>
<evidence type="ECO:0000259" key="4">
    <source>
        <dbReference type="PROSITE" id="PS50240"/>
    </source>
</evidence>
<dbReference type="Gene3D" id="2.40.10.10">
    <property type="entry name" value="Trypsin-like serine proteases"/>
    <property type="match status" value="1"/>
</dbReference>
<comment type="similarity">
    <text evidence="2">Belongs to the peptidase S1 family. CLIP subfamily.</text>
</comment>
<dbReference type="InterPro" id="IPR051487">
    <property type="entry name" value="Ser/Thr_Proteases_Immune/Dev"/>
</dbReference>
<dbReference type="InterPro" id="IPR043504">
    <property type="entry name" value="Peptidase_S1_PA_chymotrypsin"/>
</dbReference>
<keyword evidence="5" id="KW-1185">Reference proteome</keyword>
<feature type="compositionally biased region" description="Basic residues" evidence="3">
    <location>
        <begin position="1"/>
        <end position="16"/>
    </location>
</feature>
<evidence type="ECO:0000313" key="6">
    <source>
        <dbReference type="WBParaSite" id="Gr19_v10_g13850.t1"/>
    </source>
</evidence>
<dbReference type="InterPro" id="IPR009003">
    <property type="entry name" value="Peptidase_S1_PA"/>
</dbReference>
<dbReference type="GO" id="GO:0006508">
    <property type="term" value="P:proteolysis"/>
    <property type="evidence" value="ECO:0007669"/>
    <property type="project" value="InterPro"/>
</dbReference>
<dbReference type="GO" id="GO:0004252">
    <property type="term" value="F:serine-type endopeptidase activity"/>
    <property type="evidence" value="ECO:0007669"/>
    <property type="project" value="InterPro"/>
</dbReference>
<dbReference type="InterPro" id="IPR001254">
    <property type="entry name" value="Trypsin_dom"/>
</dbReference>
<evidence type="ECO:0000256" key="3">
    <source>
        <dbReference type="SAM" id="MobiDB-lite"/>
    </source>
</evidence>
<protein>
    <submittedName>
        <fullName evidence="6">Peptidase S1 domain-containing protein</fullName>
    </submittedName>
</protein>
<accession>A0A914H3N7</accession>
<evidence type="ECO:0000256" key="1">
    <source>
        <dbReference type="ARBA" id="ARBA00023157"/>
    </source>
</evidence>
<dbReference type="AlphaFoldDB" id="A0A914H3N7"/>
<dbReference type="WBParaSite" id="Gr19_v10_g13850.t1">
    <property type="protein sequence ID" value="Gr19_v10_g13850.t1"/>
    <property type="gene ID" value="Gr19_v10_g13850"/>
</dbReference>
<name>A0A914H3N7_GLORO</name>
<organism evidence="5 6">
    <name type="scientific">Globodera rostochiensis</name>
    <name type="common">Golden nematode worm</name>
    <name type="synonym">Heterodera rostochiensis</name>
    <dbReference type="NCBI Taxonomy" id="31243"/>
    <lineage>
        <taxon>Eukaryota</taxon>
        <taxon>Metazoa</taxon>
        <taxon>Ecdysozoa</taxon>
        <taxon>Nematoda</taxon>
        <taxon>Chromadorea</taxon>
        <taxon>Rhabditida</taxon>
        <taxon>Tylenchina</taxon>
        <taxon>Tylenchomorpha</taxon>
        <taxon>Tylenchoidea</taxon>
        <taxon>Heteroderidae</taxon>
        <taxon>Heteroderinae</taxon>
        <taxon>Globodera</taxon>
    </lineage>
</organism>
<proteinExistence type="inferred from homology"/>
<reference evidence="6" key="1">
    <citation type="submission" date="2022-11" db="UniProtKB">
        <authorList>
            <consortium name="WormBaseParasite"/>
        </authorList>
    </citation>
    <scope>IDENTIFICATION</scope>
</reference>
<dbReference type="PROSITE" id="PS50240">
    <property type="entry name" value="TRYPSIN_DOM"/>
    <property type="match status" value="1"/>
</dbReference>
<dbReference type="Pfam" id="PF00089">
    <property type="entry name" value="Trypsin"/>
    <property type="match status" value="1"/>
</dbReference>
<feature type="region of interest" description="Disordered" evidence="3">
    <location>
        <begin position="1"/>
        <end position="24"/>
    </location>
</feature>
<dbReference type="Proteomes" id="UP000887572">
    <property type="component" value="Unplaced"/>
</dbReference>
<evidence type="ECO:0000313" key="5">
    <source>
        <dbReference type="Proteomes" id="UP000887572"/>
    </source>
</evidence>
<dbReference type="PANTHER" id="PTHR24256">
    <property type="entry name" value="TRYPTASE-RELATED"/>
    <property type="match status" value="1"/>
</dbReference>
<dbReference type="SUPFAM" id="SSF50494">
    <property type="entry name" value="Trypsin-like serine proteases"/>
    <property type="match status" value="1"/>
</dbReference>